<dbReference type="CDD" id="cd13231">
    <property type="entry name" value="PH2_SSRP1-like"/>
    <property type="match status" value="1"/>
</dbReference>
<dbReference type="Pfam" id="PF21103">
    <property type="entry name" value="PH1_SSRP1-like"/>
    <property type="match status" value="1"/>
</dbReference>
<dbReference type="GO" id="GO:0042393">
    <property type="term" value="F:histone binding"/>
    <property type="evidence" value="ECO:0007669"/>
    <property type="project" value="TreeGrafter"/>
</dbReference>
<comment type="function">
    <text evidence="9">Component of the FACT complex, a general chromatin factor that acts to reorganize nucleosomes. The FACT complex is involved in multiple processes that require DNA as a template such as mRNA elongation, DNA replication and DNA repair. During transcription elongation the FACT complex acts as a histone chaperone that both destabilizes and restores nucleosomal structure. It facilitates the passage of RNA polymerase II and transcription by promoting the dissociation of one histone H2A-H2B dimer from the nucleosome, then subsequently promotes the reestablishment of the nucleosome following the passage of RNA polymerase II.</text>
</comment>
<dbReference type="Proteomes" id="UP000593567">
    <property type="component" value="Unassembled WGS sequence"/>
</dbReference>
<evidence type="ECO:0000313" key="12">
    <source>
        <dbReference type="EMBL" id="KAF6018904.1"/>
    </source>
</evidence>
<proteinExistence type="inferred from homology"/>
<feature type="compositionally biased region" description="Basic and acidic residues" evidence="10">
    <location>
        <begin position="626"/>
        <end position="641"/>
    </location>
</feature>
<feature type="compositionally biased region" description="Acidic residues" evidence="10">
    <location>
        <begin position="658"/>
        <end position="672"/>
    </location>
</feature>
<evidence type="ECO:0000256" key="4">
    <source>
        <dbReference type="ARBA" id="ARBA00022763"/>
    </source>
</evidence>
<comment type="subcellular location">
    <subcellularLocation>
        <location evidence="9">Nucleus</location>
    </subcellularLocation>
    <subcellularLocation>
        <location evidence="9">Chromosome</location>
    </subcellularLocation>
</comment>
<dbReference type="EMBL" id="VXIV02003269">
    <property type="protein sequence ID" value="KAF6018904.1"/>
    <property type="molecule type" value="Genomic_DNA"/>
</dbReference>
<organism evidence="12 13">
    <name type="scientific">Bugula neritina</name>
    <name type="common">Brown bryozoan</name>
    <name type="synonym">Sertularia neritina</name>
    <dbReference type="NCBI Taxonomy" id="10212"/>
    <lineage>
        <taxon>Eukaryota</taxon>
        <taxon>Metazoa</taxon>
        <taxon>Spiralia</taxon>
        <taxon>Lophotrochozoa</taxon>
        <taxon>Bryozoa</taxon>
        <taxon>Gymnolaemata</taxon>
        <taxon>Cheilostomatida</taxon>
        <taxon>Flustrina</taxon>
        <taxon>Buguloidea</taxon>
        <taxon>Bugulidae</taxon>
        <taxon>Bugula</taxon>
    </lineage>
</organism>
<evidence type="ECO:0000256" key="1">
    <source>
        <dbReference type="ARBA" id="ARBA00010060"/>
    </source>
</evidence>
<sequence>MKLNSISYPIENSGKLKLQSNMVVFKNLKSGKVEQLQSSDVKSTKFMPRAQGHCLKIISKNGNIHKYDGFRESDYDKLATFMTKYYNTNLEKVEMSVRGWNWGNVNFVGNTLEFEVHNKEAFEIPLGNVSHSAAAKNEVTLEFHQNDDAAVSLVEMRFHIPSEQNGDGDRDPVDVFHEQVQQKADIIQAVGESICNILEVQCLTPRGRYDIKLYPTFLQLHGKTFDYKIPYSTVIRLFLLPHKDGRQVFFVLSVDPPIKQGQTRYHFLIIIFNKDDEMNVELSLTEDELAKKYEGKLTKEMSGLEYELVSKLMKTLTGKKITVPGNFSSHSGAQAVVCSYKASNGFLYPLERGFIYVHKPPVHIRFDEVACVNFARNSGSTRSFDFDVETKAGTVYNFSSIEKDEYMKLFEFVKSKKLHVKNIGNKSSVNLMDDMLGSDDEDKHDAYLERMKREGQEVDSGDDGSGSSDDEDFQPTEQLSDVAEEYDSDAKSSSDEDGESGDEQKKAKKKKPKKVSKSRDKESSKSKSQKSKKSGKDPNAPKRPLSAYFLWLNKWEAKASQAKKEYERAMAEYKKSGGSATDVKSKSKPAKSLSKTSTKSESSSNAGAFKSREFISDSSSGPDSDAEPKTKKAKSSKEASKHAKSSKPTKKPAKKEESESEAEAALPSEEEILSSPTASEGSGSASGSDSESDSD</sequence>
<feature type="compositionally biased region" description="Acidic residues" evidence="10">
    <location>
        <begin position="457"/>
        <end position="474"/>
    </location>
</feature>
<reference evidence="12" key="1">
    <citation type="submission" date="2020-06" db="EMBL/GenBank/DDBJ databases">
        <title>Draft genome of Bugula neritina, a colonial animal packing powerful symbionts and potential medicines.</title>
        <authorList>
            <person name="Rayko M."/>
        </authorList>
    </citation>
    <scope>NUCLEOTIDE SEQUENCE [LARGE SCALE GENOMIC DNA]</scope>
    <source>
        <strain evidence="12">Kwan_BN1</strain>
    </source>
</reference>
<evidence type="ECO:0000256" key="8">
    <source>
        <dbReference type="ARBA" id="ARBA00023242"/>
    </source>
</evidence>
<dbReference type="InterPro" id="IPR000969">
    <property type="entry name" value="SSRP1/POB3"/>
</dbReference>
<dbReference type="InterPro" id="IPR038167">
    <property type="entry name" value="SSRP1_sf"/>
</dbReference>
<dbReference type="PANTHER" id="PTHR45849">
    <property type="entry name" value="FACT COMPLEX SUBUNIT SSRP1"/>
    <property type="match status" value="1"/>
</dbReference>
<dbReference type="CDD" id="cd13230">
    <property type="entry name" value="PH1_SSRP1-like"/>
    <property type="match status" value="1"/>
</dbReference>
<dbReference type="Gene3D" id="2.30.29.30">
    <property type="entry name" value="Pleckstrin-homology domain (PH domain)/Phosphotyrosine-binding domain (PTB)"/>
    <property type="match status" value="2"/>
</dbReference>
<evidence type="ECO:0000256" key="10">
    <source>
        <dbReference type="SAM" id="MobiDB-lite"/>
    </source>
</evidence>
<dbReference type="SUPFAM" id="SSF47095">
    <property type="entry name" value="HMG-box"/>
    <property type="match status" value="1"/>
</dbReference>
<dbReference type="FunFam" id="2.30.29.30:FF:000119">
    <property type="entry name" value="FACT complex subunit SSRP1"/>
    <property type="match status" value="1"/>
</dbReference>
<feature type="compositionally biased region" description="Basic residues" evidence="10">
    <location>
        <begin position="506"/>
        <end position="516"/>
    </location>
</feature>
<dbReference type="Gene3D" id="1.10.30.10">
    <property type="entry name" value="High mobility group box domain"/>
    <property type="match status" value="1"/>
</dbReference>
<dbReference type="SUPFAM" id="SSF50729">
    <property type="entry name" value="PH domain-like"/>
    <property type="match status" value="1"/>
</dbReference>
<keyword evidence="2 9" id="KW-0158">Chromosome</keyword>
<evidence type="ECO:0000256" key="2">
    <source>
        <dbReference type="ARBA" id="ARBA00022454"/>
    </source>
</evidence>
<dbReference type="GO" id="GO:0006260">
    <property type="term" value="P:DNA replication"/>
    <property type="evidence" value="ECO:0007669"/>
    <property type="project" value="UniProtKB-KW"/>
</dbReference>
<evidence type="ECO:0000259" key="11">
    <source>
        <dbReference type="SMART" id="SM01287"/>
    </source>
</evidence>
<keyword evidence="4 9" id="KW-0227">DNA damage</keyword>
<evidence type="ECO:0000256" key="9">
    <source>
        <dbReference type="RuleBase" id="RU364013"/>
    </source>
</evidence>
<dbReference type="InterPro" id="IPR050454">
    <property type="entry name" value="RTT106/SSRP1_HistChap/FACT"/>
</dbReference>
<dbReference type="GO" id="GO:1902275">
    <property type="term" value="P:regulation of chromatin organization"/>
    <property type="evidence" value="ECO:0007669"/>
    <property type="project" value="TreeGrafter"/>
</dbReference>
<feature type="domain" description="Histone chaperone RTT106/FACT complex subunit SPT16-like middle" evidence="11">
    <location>
        <begin position="333"/>
        <end position="423"/>
    </location>
</feature>
<dbReference type="Pfam" id="PF17292">
    <property type="entry name" value="POB3_N"/>
    <property type="match status" value="1"/>
</dbReference>
<dbReference type="InterPro" id="IPR024954">
    <property type="entry name" value="SSRP1_DD"/>
</dbReference>
<dbReference type="Pfam" id="PF03531">
    <property type="entry name" value="SSrecog"/>
    <property type="match status" value="1"/>
</dbReference>
<feature type="compositionally biased region" description="Basic residues" evidence="10">
    <location>
        <begin position="642"/>
        <end position="653"/>
    </location>
</feature>
<dbReference type="InterPro" id="IPR013719">
    <property type="entry name" value="RTT106/SPT16-like_middle_dom"/>
</dbReference>
<dbReference type="GO" id="GO:0035101">
    <property type="term" value="C:FACT complex"/>
    <property type="evidence" value="ECO:0007669"/>
    <property type="project" value="TreeGrafter"/>
</dbReference>
<feature type="region of interest" description="Disordered" evidence="10">
    <location>
        <begin position="452"/>
        <end position="543"/>
    </location>
</feature>
<dbReference type="GO" id="GO:0003677">
    <property type="term" value="F:DNA binding"/>
    <property type="evidence" value="ECO:0007669"/>
    <property type="project" value="InterPro"/>
</dbReference>
<dbReference type="InterPro" id="IPR035417">
    <property type="entry name" value="SSRP1/POB3_N"/>
</dbReference>
<evidence type="ECO:0000313" key="13">
    <source>
        <dbReference type="Proteomes" id="UP000593567"/>
    </source>
</evidence>
<evidence type="ECO:0000256" key="5">
    <source>
        <dbReference type="ARBA" id="ARBA00023015"/>
    </source>
</evidence>
<feature type="compositionally biased region" description="Low complexity" evidence="10">
    <location>
        <begin position="590"/>
        <end position="604"/>
    </location>
</feature>
<dbReference type="GO" id="GO:0006281">
    <property type="term" value="P:DNA repair"/>
    <property type="evidence" value="ECO:0007669"/>
    <property type="project" value="UniProtKB-KW"/>
</dbReference>
<evidence type="ECO:0000256" key="7">
    <source>
        <dbReference type="ARBA" id="ARBA00023204"/>
    </source>
</evidence>
<gene>
    <name evidence="12" type="ORF">EB796_022789</name>
</gene>
<name>A0A7J7IZT6_BUGNE</name>
<keyword evidence="5 9" id="KW-0805">Transcription regulation</keyword>
<dbReference type="FunFam" id="2.30.29.30:FF:000098">
    <property type="entry name" value="Fact complex subunit ssrp1"/>
    <property type="match status" value="1"/>
</dbReference>
<dbReference type="FunFam" id="2.30.29.150:FF:000001">
    <property type="entry name" value="Fact complex subunit ssrp1"/>
    <property type="match status" value="1"/>
</dbReference>
<feature type="compositionally biased region" description="Low complexity" evidence="10">
    <location>
        <begin position="673"/>
        <end position="689"/>
    </location>
</feature>
<evidence type="ECO:0000256" key="6">
    <source>
        <dbReference type="ARBA" id="ARBA00023163"/>
    </source>
</evidence>
<dbReference type="SMART" id="SM01287">
    <property type="entry name" value="Rtt106"/>
    <property type="match status" value="1"/>
</dbReference>
<dbReference type="InterPro" id="IPR048993">
    <property type="entry name" value="SSRP1-like_PH1"/>
</dbReference>
<feature type="region of interest" description="Disordered" evidence="10">
    <location>
        <begin position="572"/>
        <end position="695"/>
    </location>
</feature>
<protein>
    <recommendedName>
        <fullName evidence="9">FACT complex subunit SSRP1</fullName>
    </recommendedName>
</protein>
<dbReference type="InterPro" id="IPR011993">
    <property type="entry name" value="PH-like_dom_sf"/>
</dbReference>
<comment type="similarity">
    <text evidence="1 9">Belongs to the SSRP1 family.</text>
</comment>
<dbReference type="Pfam" id="PF08512">
    <property type="entry name" value="Rttp106-like_middle"/>
    <property type="match status" value="1"/>
</dbReference>
<dbReference type="GO" id="GO:0031491">
    <property type="term" value="F:nucleosome binding"/>
    <property type="evidence" value="ECO:0007669"/>
    <property type="project" value="TreeGrafter"/>
</dbReference>
<accession>A0A7J7IZT6</accession>
<dbReference type="PANTHER" id="PTHR45849:SF1">
    <property type="entry name" value="FACT COMPLEX SUBUNIT SSRP1"/>
    <property type="match status" value="1"/>
</dbReference>
<dbReference type="AlphaFoldDB" id="A0A7J7IZT6"/>
<keyword evidence="6 9" id="KW-0804">Transcription</keyword>
<dbReference type="PRINTS" id="PR00887">
    <property type="entry name" value="SSRCOGNITION"/>
</dbReference>
<keyword evidence="8 9" id="KW-0539">Nucleus</keyword>
<dbReference type="OrthoDB" id="498543at2759"/>
<keyword evidence="3 9" id="KW-0235">DNA replication</keyword>
<evidence type="ECO:0000256" key="3">
    <source>
        <dbReference type="ARBA" id="ARBA00022705"/>
    </source>
</evidence>
<dbReference type="InterPro" id="IPR036910">
    <property type="entry name" value="HMG_box_dom_sf"/>
</dbReference>
<keyword evidence="7 9" id="KW-0234">DNA repair</keyword>
<dbReference type="Gene3D" id="2.30.29.150">
    <property type="match status" value="1"/>
</dbReference>
<comment type="caution">
    <text evidence="12">The sequence shown here is derived from an EMBL/GenBank/DDBJ whole genome shotgun (WGS) entry which is preliminary data.</text>
</comment>
<keyword evidence="13" id="KW-1185">Reference proteome</keyword>
<dbReference type="Gene3D" id="2.30.29.220">
    <property type="entry name" value="Structure-specific recognition protein (SSRP1)"/>
    <property type="match status" value="1"/>
</dbReference>